<reference evidence="8" key="1">
    <citation type="submission" date="2018-12" db="EMBL/GenBank/DDBJ databases">
        <title>Tengunoibacter tsumagoiensis gen. nov., sp. nov., Dictyobacter kobayashii sp. nov., D. alpinus sp. nov., and D. joshuensis sp. nov. and description of Dictyobacteraceae fam. nov. within the order Ktedonobacterales isolated from Tengu-no-mugimeshi.</title>
        <authorList>
            <person name="Wang C.M."/>
            <person name="Zheng Y."/>
            <person name="Sakai Y."/>
            <person name="Toyoda A."/>
            <person name="Minakuchi Y."/>
            <person name="Abe K."/>
            <person name="Yokota A."/>
            <person name="Yabe S."/>
        </authorList>
    </citation>
    <scope>NUCLEOTIDE SEQUENCE [LARGE SCALE GENOMIC DNA]</scope>
    <source>
        <strain evidence="8">Uno3</strain>
    </source>
</reference>
<dbReference type="InterPro" id="IPR001279">
    <property type="entry name" value="Metallo-B-lactamas"/>
</dbReference>
<dbReference type="InterPro" id="IPR051013">
    <property type="entry name" value="MBL_superfamily_lactonases"/>
</dbReference>
<evidence type="ECO:0000256" key="4">
    <source>
        <dbReference type="ARBA" id="ARBA00022801"/>
    </source>
</evidence>
<dbReference type="GO" id="GO:0016787">
    <property type="term" value="F:hydrolase activity"/>
    <property type="evidence" value="ECO:0007669"/>
    <property type="project" value="UniProtKB-KW"/>
</dbReference>
<keyword evidence="5" id="KW-0862">Zinc</keyword>
<dbReference type="OrthoDB" id="333278at2"/>
<evidence type="ECO:0000313" key="8">
    <source>
        <dbReference type="Proteomes" id="UP000287352"/>
    </source>
</evidence>
<dbReference type="AlphaFoldDB" id="A0A401ZXB9"/>
<dbReference type="Pfam" id="PF00753">
    <property type="entry name" value="Lactamase_B"/>
    <property type="match status" value="1"/>
</dbReference>
<accession>A0A401ZXB9</accession>
<dbReference type="EMBL" id="BIFR01000001">
    <property type="protein sequence ID" value="GCE11494.1"/>
    <property type="molecule type" value="Genomic_DNA"/>
</dbReference>
<dbReference type="PANTHER" id="PTHR42978">
    <property type="entry name" value="QUORUM-QUENCHING LACTONASE YTNP-RELATED-RELATED"/>
    <property type="match status" value="1"/>
</dbReference>
<dbReference type="SUPFAM" id="SSF56281">
    <property type="entry name" value="Metallo-hydrolase/oxidoreductase"/>
    <property type="match status" value="1"/>
</dbReference>
<proteinExistence type="inferred from homology"/>
<gene>
    <name evidence="7" type="ORF">KTT_13530</name>
</gene>
<dbReference type="InterPro" id="IPR036866">
    <property type="entry name" value="RibonucZ/Hydroxyglut_hydro"/>
</dbReference>
<comment type="similarity">
    <text evidence="2">Belongs to the metallo-beta-lactamase superfamily.</text>
</comment>
<evidence type="ECO:0000256" key="5">
    <source>
        <dbReference type="ARBA" id="ARBA00022833"/>
    </source>
</evidence>
<dbReference type="GO" id="GO:0046872">
    <property type="term" value="F:metal ion binding"/>
    <property type="evidence" value="ECO:0007669"/>
    <property type="project" value="UniProtKB-KW"/>
</dbReference>
<sequence>MKFRRSLVWGGMAVGTVGVAYAVQSFLPQQLVADHYVQPSGKLLKTATYPEIEVSFLRCGSVTLPECLAVRGSFSCMPRVITYSAVLIRHPQATFLFDTGLSTDIPLFLLDQSWYFKQTLGKFKLERPLYQHLQQRGLPANQLDFVLLSHLHWDHVAGLPDLPGVPLRINRLEYTAAWQGLFAQNDGLVSRLMGKNPVDLFDCAGPAYEGFRSSFDLLGDGSLIVVPLPGHTLGQVGLFVNRSNGSRLFLVADAAFVAENYLLPATSHPFLWSQVTIDPKLARQTLVDVHHFSLRHPEVPIIPHHDARMQEAFALVQL</sequence>
<keyword evidence="3" id="KW-0479">Metal-binding</keyword>
<evidence type="ECO:0000256" key="2">
    <source>
        <dbReference type="ARBA" id="ARBA00007749"/>
    </source>
</evidence>
<evidence type="ECO:0000256" key="1">
    <source>
        <dbReference type="ARBA" id="ARBA00001947"/>
    </source>
</evidence>
<protein>
    <recommendedName>
        <fullName evidence="6">Metallo-beta-lactamase domain-containing protein</fullName>
    </recommendedName>
</protein>
<name>A0A401ZXB9_9CHLR</name>
<keyword evidence="4" id="KW-0378">Hydrolase</keyword>
<evidence type="ECO:0000259" key="6">
    <source>
        <dbReference type="SMART" id="SM00849"/>
    </source>
</evidence>
<dbReference type="RefSeq" id="WP_126579205.1">
    <property type="nucleotide sequence ID" value="NZ_BIFR01000001.1"/>
</dbReference>
<comment type="caution">
    <text evidence="7">The sequence shown here is derived from an EMBL/GenBank/DDBJ whole genome shotgun (WGS) entry which is preliminary data.</text>
</comment>
<evidence type="ECO:0000256" key="3">
    <source>
        <dbReference type="ARBA" id="ARBA00022723"/>
    </source>
</evidence>
<organism evidence="7 8">
    <name type="scientific">Tengunoibacter tsumagoiensis</name>
    <dbReference type="NCBI Taxonomy" id="2014871"/>
    <lineage>
        <taxon>Bacteria</taxon>
        <taxon>Bacillati</taxon>
        <taxon>Chloroflexota</taxon>
        <taxon>Ktedonobacteria</taxon>
        <taxon>Ktedonobacterales</taxon>
        <taxon>Dictyobacteraceae</taxon>
        <taxon>Tengunoibacter</taxon>
    </lineage>
</organism>
<dbReference type="SMART" id="SM00849">
    <property type="entry name" value="Lactamase_B"/>
    <property type="match status" value="1"/>
</dbReference>
<dbReference type="Proteomes" id="UP000287352">
    <property type="component" value="Unassembled WGS sequence"/>
</dbReference>
<dbReference type="PANTHER" id="PTHR42978:SF2">
    <property type="entry name" value="102 KBASES UNSTABLE REGION: FROM 1 TO 119443"/>
    <property type="match status" value="1"/>
</dbReference>
<keyword evidence="8" id="KW-1185">Reference proteome</keyword>
<feature type="domain" description="Metallo-beta-lactamase" evidence="6">
    <location>
        <begin position="82"/>
        <end position="290"/>
    </location>
</feature>
<dbReference type="Gene3D" id="3.60.15.10">
    <property type="entry name" value="Ribonuclease Z/Hydroxyacylglutathione hydrolase-like"/>
    <property type="match status" value="1"/>
</dbReference>
<comment type="cofactor">
    <cofactor evidence="1">
        <name>Zn(2+)</name>
        <dbReference type="ChEBI" id="CHEBI:29105"/>
    </cofactor>
</comment>
<evidence type="ECO:0000313" key="7">
    <source>
        <dbReference type="EMBL" id="GCE11494.1"/>
    </source>
</evidence>
<dbReference type="CDD" id="cd07730">
    <property type="entry name" value="metallo-hydrolase-like_MBL-fold"/>
    <property type="match status" value="1"/>
</dbReference>